<dbReference type="EMBL" id="BMXI01000023">
    <property type="protein sequence ID" value="GHC67094.1"/>
    <property type="molecule type" value="Genomic_DNA"/>
</dbReference>
<accession>A0A918TXJ2</accession>
<dbReference type="RefSeq" id="WP_189574172.1">
    <property type="nucleotide sequence ID" value="NZ_BMXI01000023.1"/>
</dbReference>
<name>A0A918TXJ2_9BACT</name>
<keyword evidence="4" id="KW-1185">Reference proteome</keyword>
<feature type="transmembrane region" description="Helical" evidence="2">
    <location>
        <begin position="195"/>
        <end position="214"/>
    </location>
</feature>
<reference evidence="3" key="2">
    <citation type="submission" date="2020-09" db="EMBL/GenBank/DDBJ databases">
        <authorList>
            <person name="Sun Q."/>
            <person name="Kim S."/>
        </authorList>
    </citation>
    <scope>NUCLEOTIDE SEQUENCE</scope>
    <source>
        <strain evidence="3">KCTC 12988</strain>
    </source>
</reference>
<feature type="transmembrane region" description="Helical" evidence="2">
    <location>
        <begin position="115"/>
        <end position="141"/>
    </location>
</feature>
<evidence type="ECO:0000313" key="4">
    <source>
        <dbReference type="Proteomes" id="UP000644507"/>
    </source>
</evidence>
<keyword evidence="2" id="KW-0472">Membrane</keyword>
<proteinExistence type="predicted"/>
<dbReference type="Proteomes" id="UP000644507">
    <property type="component" value="Unassembled WGS sequence"/>
</dbReference>
<comment type="caution">
    <text evidence="3">The sequence shown here is derived from an EMBL/GenBank/DDBJ whole genome shotgun (WGS) entry which is preliminary data.</text>
</comment>
<feature type="compositionally biased region" description="Acidic residues" evidence="1">
    <location>
        <begin position="45"/>
        <end position="59"/>
    </location>
</feature>
<evidence type="ECO:0000256" key="1">
    <source>
        <dbReference type="SAM" id="MobiDB-lite"/>
    </source>
</evidence>
<organism evidence="3 4">
    <name type="scientific">Roseibacillus persicicus</name>
    <dbReference type="NCBI Taxonomy" id="454148"/>
    <lineage>
        <taxon>Bacteria</taxon>
        <taxon>Pseudomonadati</taxon>
        <taxon>Verrucomicrobiota</taxon>
        <taxon>Verrucomicrobiia</taxon>
        <taxon>Verrucomicrobiales</taxon>
        <taxon>Verrucomicrobiaceae</taxon>
        <taxon>Roseibacillus</taxon>
    </lineage>
</organism>
<reference evidence="3" key="1">
    <citation type="journal article" date="2014" name="Int. J. Syst. Evol. Microbiol.">
        <title>Complete genome sequence of Corynebacterium casei LMG S-19264T (=DSM 44701T), isolated from a smear-ripened cheese.</title>
        <authorList>
            <consortium name="US DOE Joint Genome Institute (JGI-PGF)"/>
            <person name="Walter F."/>
            <person name="Albersmeier A."/>
            <person name="Kalinowski J."/>
            <person name="Ruckert C."/>
        </authorList>
    </citation>
    <scope>NUCLEOTIDE SEQUENCE</scope>
    <source>
        <strain evidence="3">KCTC 12988</strain>
    </source>
</reference>
<keyword evidence="2" id="KW-0812">Transmembrane</keyword>
<gene>
    <name evidence="3" type="ORF">GCM10007100_38830</name>
</gene>
<feature type="transmembrane region" description="Helical" evidence="2">
    <location>
        <begin position="147"/>
        <end position="166"/>
    </location>
</feature>
<protein>
    <submittedName>
        <fullName evidence="3">Uncharacterized protein</fullName>
    </submittedName>
</protein>
<feature type="region of interest" description="Disordered" evidence="1">
    <location>
        <begin position="36"/>
        <end position="100"/>
    </location>
</feature>
<evidence type="ECO:0000313" key="3">
    <source>
        <dbReference type="EMBL" id="GHC67094.1"/>
    </source>
</evidence>
<sequence>MPPEESNEIPEAIPMPRETLRKVRVELQDLPKARLTSETKQVIFPEEELEEEPEQEEQGESSGSRPAPRRAPRPEPIAKQPASINRKALESTNRGKNPNSRTFVRGILHPAPFKILSAAFFVIVFRLVFVASLVFGALILFEKIEVDGLMLAWFGLLPLAGFLHLITAQQARCRVCGQKEFIPSRANKHRNTHRFLFTGPIVSTALHVLLFKWFRCMFCGTAVRTKK</sequence>
<evidence type="ECO:0000256" key="2">
    <source>
        <dbReference type="SAM" id="Phobius"/>
    </source>
</evidence>
<feature type="compositionally biased region" description="Polar residues" evidence="1">
    <location>
        <begin position="90"/>
        <end position="100"/>
    </location>
</feature>
<keyword evidence="2" id="KW-1133">Transmembrane helix</keyword>
<dbReference type="AlphaFoldDB" id="A0A918TXJ2"/>